<dbReference type="EMBL" id="CAJNOU010001670">
    <property type="protein sequence ID" value="CAF1237392.1"/>
    <property type="molecule type" value="Genomic_DNA"/>
</dbReference>
<comment type="caution">
    <text evidence="3">The sequence shown here is derived from an EMBL/GenBank/DDBJ whole genome shotgun (WGS) entry which is preliminary data.</text>
</comment>
<dbReference type="Proteomes" id="UP000663889">
    <property type="component" value="Unassembled WGS sequence"/>
</dbReference>
<dbReference type="InterPro" id="IPR018978">
    <property type="entry name" value="SDO1/SBDS_central"/>
</dbReference>
<dbReference type="InterPro" id="IPR039100">
    <property type="entry name" value="Sdo1/SBDS-like"/>
</dbReference>
<evidence type="ECO:0000259" key="2">
    <source>
        <dbReference type="Pfam" id="PF09377"/>
    </source>
</evidence>
<dbReference type="InterPro" id="IPR037188">
    <property type="entry name" value="Sdo1/SBDS_central_sf"/>
</dbReference>
<dbReference type="SUPFAM" id="SSF109728">
    <property type="entry name" value="Hypothetical protein AF0491, middle domain"/>
    <property type="match status" value="1"/>
</dbReference>
<comment type="similarity">
    <text evidence="1">Belongs to the SDO1/SBDS family.</text>
</comment>
<dbReference type="PANTHER" id="PTHR10927:SF1">
    <property type="entry name" value="RIBOSOME MATURATION PROTEIN SBDS"/>
    <property type="match status" value="1"/>
</dbReference>
<dbReference type="Gene3D" id="1.10.10.900">
    <property type="entry name" value="SBDS protein C-terminal domain, subdomain 1"/>
    <property type="match status" value="1"/>
</dbReference>
<feature type="domain" description="Ribosome maturation protein SDO1/SBDS central" evidence="2">
    <location>
        <begin position="118"/>
        <end position="178"/>
    </location>
</feature>
<protein>
    <recommendedName>
        <fullName evidence="2">Ribosome maturation protein SDO1/SBDS central domain-containing protein</fullName>
    </recommendedName>
</protein>
<dbReference type="AlphaFoldDB" id="A0A814Z5U3"/>
<sequence>MQKQFKNYFRDLKTNHSLNNHSFDENKNDLGITESEEIKIKIQCYSLHEFSLICISPKELKIGDLESIYAEGGILSIEAPLPKDEPKHRLVQIEDVLEKVELQVSNEEHAQHLEHTFREIASLVSGKCINPETKRPYTISMIGQAMRDIHFSFNPNRNAKQQILDVIRQLKQSNNISIQSVQMRVQ</sequence>
<accession>A0A814Z5U3</accession>
<evidence type="ECO:0000313" key="4">
    <source>
        <dbReference type="Proteomes" id="UP000663889"/>
    </source>
</evidence>
<organism evidence="3 4">
    <name type="scientific">Rotaria sordida</name>
    <dbReference type="NCBI Taxonomy" id="392033"/>
    <lineage>
        <taxon>Eukaryota</taxon>
        <taxon>Metazoa</taxon>
        <taxon>Spiralia</taxon>
        <taxon>Gnathifera</taxon>
        <taxon>Rotifera</taxon>
        <taxon>Eurotatoria</taxon>
        <taxon>Bdelloidea</taxon>
        <taxon>Philodinida</taxon>
        <taxon>Philodinidae</taxon>
        <taxon>Rotaria</taxon>
    </lineage>
</organism>
<gene>
    <name evidence="3" type="ORF">SEV965_LOCUS23032</name>
</gene>
<dbReference type="PANTHER" id="PTHR10927">
    <property type="entry name" value="RIBOSOME MATURATION PROTEIN SBDS"/>
    <property type="match status" value="1"/>
</dbReference>
<name>A0A814Z5U3_9BILA</name>
<reference evidence="3" key="1">
    <citation type="submission" date="2021-02" db="EMBL/GenBank/DDBJ databases">
        <authorList>
            <person name="Nowell W R."/>
        </authorList>
    </citation>
    <scope>NUCLEOTIDE SEQUENCE</scope>
</reference>
<evidence type="ECO:0000256" key="1">
    <source>
        <dbReference type="ARBA" id="ARBA00007433"/>
    </source>
</evidence>
<dbReference type="GO" id="GO:0042254">
    <property type="term" value="P:ribosome biogenesis"/>
    <property type="evidence" value="ECO:0007669"/>
    <property type="project" value="InterPro"/>
</dbReference>
<proteinExistence type="inferred from homology"/>
<dbReference type="Pfam" id="PF09377">
    <property type="entry name" value="SBDS_domain_II"/>
    <property type="match status" value="1"/>
</dbReference>
<evidence type="ECO:0000313" key="3">
    <source>
        <dbReference type="EMBL" id="CAF1237392.1"/>
    </source>
</evidence>